<evidence type="ECO:0000256" key="1">
    <source>
        <dbReference type="SAM" id="MobiDB-lite"/>
    </source>
</evidence>
<evidence type="ECO:0000313" key="2">
    <source>
        <dbReference type="EMBL" id="JAH40828.1"/>
    </source>
</evidence>
<reference evidence="2" key="1">
    <citation type="submission" date="2014-11" db="EMBL/GenBank/DDBJ databases">
        <authorList>
            <person name="Amaro Gonzalez C."/>
        </authorList>
    </citation>
    <scope>NUCLEOTIDE SEQUENCE</scope>
</reference>
<organism evidence="2">
    <name type="scientific">Anguilla anguilla</name>
    <name type="common">European freshwater eel</name>
    <name type="synonym">Muraena anguilla</name>
    <dbReference type="NCBI Taxonomy" id="7936"/>
    <lineage>
        <taxon>Eukaryota</taxon>
        <taxon>Metazoa</taxon>
        <taxon>Chordata</taxon>
        <taxon>Craniata</taxon>
        <taxon>Vertebrata</taxon>
        <taxon>Euteleostomi</taxon>
        <taxon>Actinopterygii</taxon>
        <taxon>Neopterygii</taxon>
        <taxon>Teleostei</taxon>
        <taxon>Anguilliformes</taxon>
        <taxon>Anguillidae</taxon>
        <taxon>Anguilla</taxon>
    </lineage>
</organism>
<accession>A0A0E9SK19</accession>
<protein>
    <submittedName>
        <fullName evidence="2">Uncharacterized protein</fullName>
    </submittedName>
</protein>
<sequence length="21" mass="2398">MQFCQGSSKMSQNHTKLTHFG</sequence>
<feature type="compositionally biased region" description="Polar residues" evidence="1">
    <location>
        <begin position="1"/>
        <end position="15"/>
    </location>
</feature>
<reference evidence="2" key="2">
    <citation type="journal article" date="2015" name="Fish Shellfish Immunol.">
        <title>Early steps in the European eel (Anguilla anguilla)-Vibrio vulnificus interaction in the gills: Role of the RtxA13 toxin.</title>
        <authorList>
            <person name="Callol A."/>
            <person name="Pajuelo D."/>
            <person name="Ebbesson L."/>
            <person name="Teles M."/>
            <person name="MacKenzie S."/>
            <person name="Amaro C."/>
        </authorList>
    </citation>
    <scope>NUCLEOTIDE SEQUENCE</scope>
</reference>
<dbReference type="EMBL" id="GBXM01067749">
    <property type="protein sequence ID" value="JAH40828.1"/>
    <property type="molecule type" value="Transcribed_RNA"/>
</dbReference>
<proteinExistence type="predicted"/>
<feature type="region of interest" description="Disordered" evidence="1">
    <location>
        <begin position="1"/>
        <end position="21"/>
    </location>
</feature>
<dbReference type="AlphaFoldDB" id="A0A0E9SK19"/>
<name>A0A0E9SK19_ANGAN</name>